<dbReference type="GeneTree" id="ENSGT00440000038072"/>
<gene>
    <name evidence="14" type="primary">CYB561D1</name>
</gene>
<dbReference type="GO" id="GO:0046872">
    <property type="term" value="F:metal ion binding"/>
    <property type="evidence" value="ECO:0007669"/>
    <property type="project" value="UniProtKB-KW"/>
</dbReference>
<dbReference type="Pfam" id="PF03188">
    <property type="entry name" value="Cytochrom_B561"/>
    <property type="match status" value="1"/>
</dbReference>
<dbReference type="STRING" id="8005.ENSEEEP00000019841"/>
<organism evidence="14 15">
    <name type="scientific">Electrophorus electricus</name>
    <name type="common">Electric eel</name>
    <name type="synonym">Gymnotus electricus</name>
    <dbReference type="NCBI Taxonomy" id="8005"/>
    <lineage>
        <taxon>Eukaryota</taxon>
        <taxon>Metazoa</taxon>
        <taxon>Chordata</taxon>
        <taxon>Craniata</taxon>
        <taxon>Vertebrata</taxon>
        <taxon>Euteleostomi</taxon>
        <taxon>Actinopterygii</taxon>
        <taxon>Neopterygii</taxon>
        <taxon>Teleostei</taxon>
        <taxon>Ostariophysi</taxon>
        <taxon>Gymnotiformes</taxon>
        <taxon>Gymnotoidei</taxon>
        <taxon>Gymnotidae</taxon>
        <taxon>Electrophorus</taxon>
    </lineage>
</organism>
<proteinExistence type="predicted"/>
<reference evidence="15" key="1">
    <citation type="journal article" date="2014" name="Science">
        <title>Nonhuman genetics. Genomic basis for the convergent evolution of electric organs.</title>
        <authorList>
            <person name="Gallant J.R."/>
            <person name="Traeger L.L."/>
            <person name="Volkening J.D."/>
            <person name="Moffett H."/>
            <person name="Chen P.H."/>
            <person name="Novina C.D."/>
            <person name="Phillips G.N.Jr."/>
            <person name="Anand R."/>
            <person name="Wells G.B."/>
            <person name="Pinch M."/>
            <person name="Guth R."/>
            <person name="Unguez G.A."/>
            <person name="Albert J.S."/>
            <person name="Zakon H.H."/>
            <person name="Samanta M.P."/>
            <person name="Sussman M.R."/>
        </authorList>
    </citation>
    <scope>NUCLEOTIDE SEQUENCE [LARGE SCALE GENOMIC DNA]</scope>
</reference>
<keyword evidence="9" id="KW-0408">Iron</keyword>
<reference evidence="14" key="3">
    <citation type="submission" date="2020-05" db="EMBL/GenBank/DDBJ databases">
        <title>Electrophorus electricus (electric eel) genome, fEleEle1, primary haplotype.</title>
        <authorList>
            <person name="Myers G."/>
            <person name="Meyer A."/>
            <person name="Fedrigo O."/>
            <person name="Formenti G."/>
            <person name="Rhie A."/>
            <person name="Tracey A."/>
            <person name="Sims Y."/>
            <person name="Jarvis E.D."/>
        </authorList>
    </citation>
    <scope>NUCLEOTIDE SEQUENCE [LARGE SCALE GENOMIC DNA]</scope>
</reference>
<reference evidence="15" key="2">
    <citation type="journal article" date="2017" name="Sci. Adv.">
        <title>A tail of two voltages: Proteomic comparison of the three electric organs of the electric eel.</title>
        <authorList>
            <person name="Traeger L.L."/>
            <person name="Sabat G."/>
            <person name="Barrett-Wilt G.A."/>
            <person name="Wells G.B."/>
            <person name="Sussman M.R."/>
        </authorList>
    </citation>
    <scope>NUCLEOTIDE SEQUENCE [LARGE SCALE GENOMIC DNA]</scope>
</reference>
<evidence type="ECO:0000313" key="14">
    <source>
        <dbReference type="Ensembl" id="ENSEEEP00000019841.2"/>
    </source>
</evidence>
<evidence type="ECO:0000256" key="6">
    <source>
        <dbReference type="ARBA" id="ARBA00022723"/>
    </source>
</evidence>
<dbReference type="GO" id="GO:0140571">
    <property type="term" value="F:transmembrane ascorbate ferrireductase activity"/>
    <property type="evidence" value="ECO:0007669"/>
    <property type="project" value="UniProtKB-EC"/>
</dbReference>
<dbReference type="OMA" id="SDWFQAT"/>
<keyword evidence="4" id="KW-0349">Heme</keyword>
<dbReference type="Ensembl" id="ENSEEET00000020060.2">
    <property type="protein sequence ID" value="ENSEEEP00000019841.2"/>
    <property type="gene ID" value="ENSEEEG00000009710.2"/>
</dbReference>
<feature type="transmembrane region" description="Helical" evidence="12">
    <location>
        <begin position="128"/>
        <end position="153"/>
    </location>
</feature>
<feature type="domain" description="Cytochrome b561" evidence="13">
    <location>
        <begin position="24"/>
        <end position="227"/>
    </location>
</feature>
<reference evidence="14" key="4">
    <citation type="submission" date="2025-08" db="UniProtKB">
        <authorList>
            <consortium name="Ensembl"/>
        </authorList>
    </citation>
    <scope>IDENTIFICATION</scope>
</reference>
<keyword evidence="7" id="KW-0249">Electron transport</keyword>
<dbReference type="PROSITE" id="PS50939">
    <property type="entry name" value="CYTOCHROME_B561"/>
    <property type="match status" value="1"/>
</dbReference>
<dbReference type="InterPro" id="IPR006593">
    <property type="entry name" value="Cyt_b561/ferric_Rdtase_TM"/>
</dbReference>
<accession>A0A4W4F804</accession>
<evidence type="ECO:0000256" key="2">
    <source>
        <dbReference type="ARBA" id="ARBA00004141"/>
    </source>
</evidence>
<evidence type="ECO:0000256" key="9">
    <source>
        <dbReference type="ARBA" id="ARBA00023004"/>
    </source>
</evidence>
<feature type="transmembrane region" description="Helical" evidence="12">
    <location>
        <begin position="97"/>
        <end position="116"/>
    </location>
</feature>
<keyword evidence="8 12" id="KW-1133">Transmembrane helix</keyword>
<keyword evidence="6" id="KW-0479">Metal-binding</keyword>
<protein>
    <recommendedName>
        <fullName evidence="11">ascorbate ferrireductase (transmembrane)</fullName>
        <ecNumber evidence="11">7.2.1.3</ecNumber>
    </recommendedName>
</protein>
<evidence type="ECO:0000256" key="4">
    <source>
        <dbReference type="ARBA" id="ARBA00022617"/>
    </source>
</evidence>
<dbReference type="Gene3D" id="1.20.120.1770">
    <property type="match status" value="1"/>
</dbReference>
<name>A0A4W4F804_ELEEL</name>
<feature type="transmembrane region" description="Helical" evidence="12">
    <location>
        <begin position="165"/>
        <end position="189"/>
    </location>
</feature>
<evidence type="ECO:0000256" key="11">
    <source>
        <dbReference type="ARBA" id="ARBA00024225"/>
    </source>
</evidence>
<evidence type="ECO:0000256" key="3">
    <source>
        <dbReference type="ARBA" id="ARBA00022448"/>
    </source>
</evidence>
<sequence length="232" mass="25663">MRSDVEYSPVGEGLGMREYWLYAWMRRVSVLAAHVTAVGFTTLMAILSRPGTSLFSWHPLCMSFGFCLCMTEGILLFSAEGTPCCFKSRKGKIRVHWVLQALMLVATCTGLAFMVASKNVSERPHLATWHSVLGMTTLAATLLQAACGTCLLLPKLLGAPLLPRIRLYHATCGLVAYLLATITVMASMFTDWFQATVKGAMWYGFVLLPLFPALVVMNHVTNTFLPKKKLMM</sequence>
<dbReference type="CDD" id="cd08761">
    <property type="entry name" value="Cyt_b561_CYB561D2_like"/>
    <property type="match status" value="1"/>
</dbReference>
<evidence type="ECO:0000256" key="7">
    <source>
        <dbReference type="ARBA" id="ARBA00022982"/>
    </source>
</evidence>
<keyword evidence="5 12" id="KW-0812">Transmembrane</keyword>
<evidence type="ECO:0000259" key="13">
    <source>
        <dbReference type="PROSITE" id="PS50939"/>
    </source>
</evidence>
<keyword evidence="3" id="KW-0813">Transport</keyword>
<evidence type="ECO:0000313" key="15">
    <source>
        <dbReference type="Proteomes" id="UP000314983"/>
    </source>
</evidence>
<feature type="transmembrane region" description="Helical" evidence="12">
    <location>
        <begin position="54"/>
        <end position="77"/>
    </location>
</feature>
<keyword evidence="10 12" id="KW-0472">Membrane</keyword>
<keyword evidence="15" id="KW-1185">Reference proteome</keyword>
<dbReference type="AlphaFoldDB" id="A0A4W4F804"/>
<dbReference type="PANTHER" id="PTHR15422">
    <property type="entry name" value="OS05G0565100 PROTEIN"/>
    <property type="match status" value="1"/>
</dbReference>
<dbReference type="GO" id="GO:0140575">
    <property type="term" value="F:transmembrane monodehydroascorbate reductase activity"/>
    <property type="evidence" value="ECO:0007669"/>
    <property type="project" value="InterPro"/>
</dbReference>
<dbReference type="SMART" id="SM00665">
    <property type="entry name" value="B561"/>
    <property type="match status" value="1"/>
</dbReference>
<comment type="subcellular location">
    <subcellularLocation>
        <location evidence="2">Membrane</location>
        <topology evidence="2">Multi-pass membrane protein</topology>
    </subcellularLocation>
</comment>
<evidence type="ECO:0000256" key="1">
    <source>
        <dbReference type="ARBA" id="ARBA00001970"/>
    </source>
</evidence>
<dbReference type="InterPro" id="IPR045150">
    <property type="entry name" value="CYB561D1/2"/>
</dbReference>
<dbReference type="EC" id="7.2.1.3" evidence="11"/>
<comment type="cofactor">
    <cofactor evidence="1">
        <name>heme b</name>
        <dbReference type="ChEBI" id="CHEBI:60344"/>
    </cofactor>
</comment>
<dbReference type="Proteomes" id="UP000314983">
    <property type="component" value="Chromosome 20"/>
</dbReference>
<dbReference type="PANTHER" id="PTHR15422:SF9">
    <property type="entry name" value="TRANSMEMBRANE REDUCTASE CYB561D1-RELATED"/>
    <property type="match status" value="1"/>
</dbReference>
<dbReference type="GO" id="GO:0016020">
    <property type="term" value="C:membrane"/>
    <property type="evidence" value="ECO:0007669"/>
    <property type="project" value="UniProtKB-SubCell"/>
</dbReference>
<reference evidence="14" key="5">
    <citation type="submission" date="2025-09" db="UniProtKB">
        <authorList>
            <consortium name="Ensembl"/>
        </authorList>
    </citation>
    <scope>IDENTIFICATION</scope>
</reference>
<evidence type="ECO:0000256" key="10">
    <source>
        <dbReference type="ARBA" id="ARBA00023136"/>
    </source>
</evidence>
<evidence type="ECO:0000256" key="12">
    <source>
        <dbReference type="SAM" id="Phobius"/>
    </source>
</evidence>
<evidence type="ECO:0000256" key="5">
    <source>
        <dbReference type="ARBA" id="ARBA00022692"/>
    </source>
</evidence>
<feature type="transmembrane region" description="Helical" evidence="12">
    <location>
        <begin position="28"/>
        <end position="48"/>
    </location>
</feature>
<feature type="transmembrane region" description="Helical" evidence="12">
    <location>
        <begin position="201"/>
        <end position="225"/>
    </location>
</feature>
<evidence type="ECO:0000256" key="8">
    <source>
        <dbReference type="ARBA" id="ARBA00022989"/>
    </source>
</evidence>